<dbReference type="SUPFAM" id="SSF52540">
    <property type="entry name" value="P-loop containing nucleoside triphosphate hydrolases"/>
    <property type="match status" value="1"/>
</dbReference>
<reference evidence="4 5" key="1">
    <citation type="submission" date="2020-08" db="EMBL/GenBank/DDBJ databases">
        <title>Complete Genome Sequence of Effusibacillus dendaii Strain skT53, Isolated from Farmland soil.</title>
        <authorList>
            <person name="Konishi T."/>
            <person name="Kawasaki H."/>
        </authorList>
    </citation>
    <scope>NUCLEOTIDE SEQUENCE [LARGE SCALE GENOMIC DNA]</scope>
    <source>
        <strain evidence="5">skT53</strain>
    </source>
</reference>
<dbReference type="KEGG" id="eff:skT53_16070"/>
<evidence type="ECO:0000259" key="3">
    <source>
        <dbReference type="Pfam" id="PF01656"/>
    </source>
</evidence>
<dbReference type="EMBL" id="AP023366">
    <property type="protein sequence ID" value="BCJ86622.1"/>
    <property type="molecule type" value="Genomic_DNA"/>
</dbReference>
<dbReference type="GO" id="GO:0009898">
    <property type="term" value="C:cytoplasmic side of plasma membrane"/>
    <property type="evidence" value="ECO:0007669"/>
    <property type="project" value="TreeGrafter"/>
</dbReference>
<dbReference type="GO" id="GO:0005524">
    <property type="term" value="F:ATP binding"/>
    <property type="evidence" value="ECO:0007669"/>
    <property type="project" value="UniProtKB-KW"/>
</dbReference>
<evidence type="ECO:0000256" key="1">
    <source>
        <dbReference type="ARBA" id="ARBA00022741"/>
    </source>
</evidence>
<dbReference type="PANTHER" id="PTHR43384">
    <property type="entry name" value="SEPTUM SITE-DETERMINING PROTEIN MIND HOMOLOG, CHLOROPLASTIC-RELATED"/>
    <property type="match status" value="1"/>
</dbReference>
<dbReference type="AlphaFoldDB" id="A0A7I8DB95"/>
<accession>A0A7I8DB95</accession>
<keyword evidence="5" id="KW-1185">Reference proteome</keyword>
<dbReference type="InterPro" id="IPR050625">
    <property type="entry name" value="ParA/MinD_ATPase"/>
</dbReference>
<keyword evidence="1" id="KW-0547">Nucleotide-binding</keyword>
<dbReference type="Gene3D" id="3.40.50.300">
    <property type="entry name" value="P-loop containing nucleotide triphosphate hydrolases"/>
    <property type="match status" value="1"/>
</dbReference>
<feature type="domain" description="CobQ/CobB/MinD/ParA nucleotide binding" evidence="3">
    <location>
        <begin position="154"/>
        <end position="368"/>
    </location>
</feature>
<proteinExistence type="predicted"/>
<dbReference type="Pfam" id="PF01656">
    <property type="entry name" value="CbiA"/>
    <property type="match status" value="1"/>
</dbReference>
<dbReference type="RefSeq" id="WP_200760608.1">
    <property type="nucleotide sequence ID" value="NZ_AP023366.1"/>
</dbReference>
<name>A0A7I8DB95_9BACL</name>
<protein>
    <recommendedName>
        <fullName evidence="3">CobQ/CobB/MinD/ParA nucleotide binding domain-containing protein</fullName>
    </recommendedName>
</protein>
<dbReference type="GO" id="GO:0005829">
    <property type="term" value="C:cytosol"/>
    <property type="evidence" value="ECO:0007669"/>
    <property type="project" value="TreeGrafter"/>
</dbReference>
<dbReference type="InterPro" id="IPR002586">
    <property type="entry name" value="CobQ/CobB/MinD/ParA_Nub-bd_dom"/>
</dbReference>
<dbReference type="GO" id="GO:0016887">
    <property type="term" value="F:ATP hydrolysis activity"/>
    <property type="evidence" value="ECO:0007669"/>
    <property type="project" value="TreeGrafter"/>
</dbReference>
<organism evidence="4 5">
    <name type="scientific">Effusibacillus dendaii</name>
    <dbReference type="NCBI Taxonomy" id="2743772"/>
    <lineage>
        <taxon>Bacteria</taxon>
        <taxon>Bacillati</taxon>
        <taxon>Bacillota</taxon>
        <taxon>Bacilli</taxon>
        <taxon>Bacillales</taxon>
        <taxon>Alicyclobacillaceae</taxon>
        <taxon>Effusibacillus</taxon>
    </lineage>
</organism>
<dbReference type="Gene3D" id="3.40.50.10850">
    <property type="entry name" value="Ntrc-like two-domain protein"/>
    <property type="match status" value="1"/>
</dbReference>
<dbReference type="GO" id="GO:0051782">
    <property type="term" value="P:negative regulation of cell division"/>
    <property type="evidence" value="ECO:0007669"/>
    <property type="project" value="TreeGrafter"/>
</dbReference>
<keyword evidence="2" id="KW-0067">ATP-binding</keyword>
<dbReference type="InterPro" id="IPR027417">
    <property type="entry name" value="P-loop_NTPase"/>
</dbReference>
<evidence type="ECO:0000256" key="2">
    <source>
        <dbReference type="ARBA" id="ARBA00022840"/>
    </source>
</evidence>
<evidence type="ECO:0000313" key="4">
    <source>
        <dbReference type="EMBL" id="BCJ86622.1"/>
    </source>
</evidence>
<evidence type="ECO:0000313" key="5">
    <source>
        <dbReference type="Proteomes" id="UP000593802"/>
    </source>
</evidence>
<dbReference type="Proteomes" id="UP000593802">
    <property type="component" value="Chromosome"/>
</dbReference>
<dbReference type="PANTHER" id="PTHR43384:SF6">
    <property type="entry name" value="SEPTUM SITE-DETERMINING PROTEIN MIND HOMOLOG, CHLOROPLASTIC"/>
    <property type="match status" value="1"/>
</dbReference>
<gene>
    <name evidence="4" type="ORF">skT53_16070</name>
</gene>
<sequence>MNRIPSGQKPSLWVALVDPDESYRQEICRYYERQKRLIEVVKTASSLEELKIFLELNEVHVVIVNRVLLNNPDAELSEMIQQGVLKIMIVTETLHDLHNLQFHQAQPSFEWIYKYSPMSIYTQRITSLHPNQTGKFNQVAQTFTEPDRRIGLFYSPKGGVGKTTLAVNTACQLARKDKRTLLVDFSVFGHTEAALGLPYRTKGLSEAIRMLELAVSDAGVDSGWNGELHDILCKSIQTIELQGKKLDVLTAAAPFKMSGLTIDQTDLLVRQILNMQYEVVIVDTSIELSDKNISLLNWATDLFYITTPDVSANLSILSVLDIVQSFPNDLQNRYLLMNRHTPASHFPVGELESVLGMPVAETIPETPDPIQYCANQGILLAEKAHLPIQSYFRRIAHLLAPVFSQKELSLKRSGWKGVLQRGS</sequence>